<evidence type="ECO:0000313" key="2">
    <source>
        <dbReference type="Proteomes" id="UP000297245"/>
    </source>
</evidence>
<sequence length="184" mass="20030">MNAIGLVPIPVLVTLTPSPVPVPIWTCLQELRLLVPFGMATRCQLLQLLQSGFKATGVQHTLSSTSPKQTVNGHLSIPPPPSPLQAPFTYPSPPVPIPRTHVIYQLRNRLSPSLLPLHFSIRPSIPHLLPSIFHAISNSEAYKTSGYKGTGPGFQADDTVLKSYQSICTTIIDDFYPFPSSGQI</sequence>
<reference evidence="1 2" key="1">
    <citation type="journal article" date="2019" name="Nat. Ecol. Evol.">
        <title>Megaphylogeny resolves global patterns of mushroom evolution.</title>
        <authorList>
            <person name="Varga T."/>
            <person name="Krizsan K."/>
            <person name="Foldi C."/>
            <person name="Dima B."/>
            <person name="Sanchez-Garcia M."/>
            <person name="Sanchez-Ramirez S."/>
            <person name="Szollosi G.J."/>
            <person name="Szarkandi J.G."/>
            <person name="Papp V."/>
            <person name="Albert L."/>
            <person name="Andreopoulos W."/>
            <person name="Angelini C."/>
            <person name="Antonin V."/>
            <person name="Barry K.W."/>
            <person name="Bougher N.L."/>
            <person name="Buchanan P."/>
            <person name="Buyck B."/>
            <person name="Bense V."/>
            <person name="Catcheside P."/>
            <person name="Chovatia M."/>
            <person name="Cooper J."/>
            <person name="Damon W."/>
            <person name="Desjardin D."/>
            <person name="Finy P."/>
            <person name="Geml J."/>
            <person name="Haridas S."/>
            <person name="Hughes K."/>
            <person name="Justo A."/>
            <person name="Karasinski D."/>
            <person name="Kautmanova I."/>
            <person name="Kiss B."/>
            <person name="Kocsube S."/>
            <person name="Kotiranta H."/>
            <person name="LaButti K.M."/>
            <person name="Lechner B.E."/>
            <person name="Liimatainen K."/>
            <person name="Lipzen A."/>
            <person name="Lukacs Z."/>
            <person name="Mihaltcheva S."/>
            <person name="Morgado L.N."/>
            <person name="Niskanen T."/>
            <person name="Noordeloos M.E."/>
            <person name="Ohm R.A."/>
            <person name="Ortiz-Santana B."/>
            <person name="Ovrebo C."/>
            <person name="Racz N."/>
            <person name="Riley R."/>
            <person name="Savchenko A."/>
            <person name="Shiryaev A."/>
            <person name="Soop K."/>
            <person name="Spirin V."/>
            <person name="Szebenyi C."/>
            <person name="Tomsovsky M."/>
            <person name="Tulloss R.E."/>
            <person name="Uehling J."/>
            <person name="Grigoriev I.V."/>
            <person name="Vagvolgyi C."/>
            <person name="Papp T."/>
            <person name="Martin F.M."/>
            <person name="Miettinen O."/>
            <person name="Hibbett D.S."/>
            <person name="Nagy L.G."/>
        </authorList>
    </citation>
    <scope>NUCLEOTIDE SEQUENCE [LARGE SCALE GENOMIC DNA]</scope>
    <source>
        <strain evidence="1 2">CBS 962.96</strain>
    </source>
</reference>
<dbReference type="Proteomes" id="UP000297245">
    <property type="component" value="Unassembled WGS sequence"/>
</dbReference>
<accession>A0A4S8LUS0</accession>
<keyword evidence="2" id="KW-1185">Reference proteome</keyword>
<gene>
    <name evidence="1" type="ORF">K435DRAFT_862143</name>
</gene>
<proteinExistence type="predicted"/>
<evidence type="ECO:0000313" key="1">
    <source>
        <dbReference type="EMBL" id="THU92768.1"/>
    </source>
</evidence>
<name>A0A4S8LUS0_DENBC</name>
<organism evidence="1 2">
    <name type="scientific">Dendrothele bispora (strain CBS 962.96)</name>
    <dbReference type="NCBI Taxonomy" id="1314807"/>
    <lineage>
        <taxon>Eukaryota</taxon>
        <taxon>Fungi</taxon>
        <taxon>Dikarya</taxon>
        <taxon>Basidiomycota</taxon>
        <taxon>Agaricomycotina</taxon>
        <taxon>Agaricomycetes</taxon>
        <taxon>Agaricomycetidae</taxon>
        <taxon>Agaricales</taxon>
        <taxon>Agaricales incertae sedis</taxon>
        <taxon>Dendrothele</taxon>
    </lineage>
</organism>
<protein>
    <submittedName>
        <fullName evidence="1">Uncharacterized protein</fullName>
    </submittedName>
</protein>
<dbReference type="EMBL" id="ML179268">
    <property type="protein sequence ID" value="THU92768.1"/>
    <property type="molecule type" value="Genomic_DNA"/>
</dbReference>
<dbReference type="AlphaFoldDB" id="A0A4S8LUS0"/>